<accession>A0A0K2UFT5</accession>
<dbReference type="AlphaFoldDB" id="A0A0K2UFT5"/>
<sequence length="73" mass="8553">MFDSMTGILALNVSSRLKWVFFGVELSHTKSELMSRIQEEFLEHDKGDFHQNLLPFLMLIRESFIDAKGDYIE</sequence>
<dbReference type="EMBL" id="HACA01019727">
    <property type="protein sequence ID" value="CDW37088.1"/>
    <property type="molecule type" value="Transcribed_RNA"/>
</dbReference>
<proteinExistence type="predicted"/>
<protein>
    <submittedName>
        <fullName evidence="1">Uncharacterized protein</fullName>
    </submittedName>
</protein>
<organism evidence="1">
    <name type="scientific">Lepeophtheirus salmonis</name>
    <name type="common">Salmon louse</name>
    <name type="synonym">Caligus salmonis</name>
    <dbReference type="NCBI Taxonomy" id="72036"/>
    <lineage>
        <taxon>Eukaryota</taxon>
        <taxon>Metazoa</taxon>
        <taxon>Ecdysozoa</taxon>
        <taxon>Arthropoda</taxon>
        <taxon>Crustacea</taxon>
        <taxon>Multicrustacea</taxon>
        <taxon>Hexanauplia</taxon>
        <taxon>Copepoda</taxon>
        <taxon>Siphonostomatoida</taxon>
        <taxon>Caligidae</taxon>
        <taxon>Lepeophtheirus</taxon>
    </lineage>
</organism>
<name>A0A0K2UFT5_LEPSM</name>
<reference evidence="1" key="1">
    <citation type="submission" date="2014-05" db="EMBL/GenBank/DDBJ databases">
        <authorList>
            <person name="Chronopoulou M."/>
        </authorList>
    </citation>
    <scope>NUCLEOTIDE SEQUENCE</scope>
    <source>
        <tissue evidence="1">Whole organism</tissue>
    </source>
</reference>
<evidence type="ECO:0000313" key="1">
    <source>
        <dbReference type="EMBL" id="CDW37088.1"/>
    </source>
</evidence>